<feature type="compositionally biased region" description="Basic and acidic residues" evidence="5">
    <location>
        <begin position="127"/>
        <end position="159"/>
    </location>
</feature>
<dbReference type="GO" id="GO:1990269">
    <property type="term" value="F:RNA polymerase II C-terminal domain phosphoserine binding"/>
    <property type="evidence" value="ECO:0007669"/>
    <property type="project" value="TreeGrafter"/>
</dbReference>
<sequence>MSDLDDEILELAGAVEKKRKRSHGSKPNKRRKEDLLATSDSEHLPESEEGDLDPYPLDGKYKDEYDRQLLLQMSEVEREDVLSQRMEEKQQLLDKRLLSQMVQQQRGGAPDDTVAKAAKRQHTARGATKEKSSKLAELKARRKAKDERKRNSSPKRDRSSSPMDMEISDGESEDGQITKLEQEEEKVGRIFDKPSSENEPITCSDIERCRLTRDLLAKHALAPWYEDYVKGAFVRYLVGQDSHGPVYRICQIQNLAADFVKPYKIDEKMVNQALELKHGKSVRVFPMDKVSNGGFLGKEFERWKNTCESEEVKLPTKRDLDHKYAQLRKLPSQPITESDINAMLARKSQLQTHKSSGNNTLERSRLNAARALAIRRNDTEEVAQIDDQLASLGPIRSRHSEESVDPLAKVNERNRKANMEAVRQAELVASARKRNERKLAAAGTPTPASDPSARLRTLPRMFNSATPTTSRPGTPSGTSQPIVAPTPLPASALSGSTNSGGAKTFEASVIDAVEVDLGDF</sequence>
<name>A0A8H7EXU0_AGABI</name>
<evidence type="ECO:0000313" key="7">
    <source>
        <dbReference type="EMBL" id="KAF7762252.1"/>
    </source>
</evidence>
<dbReference type="GO" id="GO:0003677">
    <property type="term" value="F:DNA binding"/>
    <property type="evidence" value="ECO:0007669"/>
    <property type="project" value="InterPro"/>
</dbReference>
<evidence type="ECO:0000256" key="2">
    <source>
        <dbReference type="ARBA" id="ARBA00023015"/>
    </source>
</evidence>
<feature type="region of interest" description="Disordered" evidence="5">
    <location>
        <begin position="97"/>
        <end position="180"/>
    </location>
</feature>
<dbReference type="InterPro" id="IPR036128">
    <property type="entry name" value="Plus3-like_sf"/>
</dbReference>
<dbReference type="SUPFAM" id="SSF159042">
    <property type="entry name" value="Plus3-like"/>
    <property type="match status" value="1"/>
</dbReference>
<gene>
    <name evidence="7" type="ORF">Agabi119p4_8845</name>
</gene>
<comment type="caution">
    <text evidence="7">The sequence shown here is derived from an EMBL/GenBank/DDBJ whole genome shotgun (WGS) entry which is preliminary data.</text>
</comment>
<dbReference type="PANTHER" id="PTHR13115:SF8">
    <property type="entry name" value="RNA POLYMERASE-ASSOCIATED PROTEIN RTF1 HOMOLOG"/>
    <property type="match status" value="1"/>
</dbReference>
<dbReference type="GO" id="GO:0016593">
    <property type="term" value="C:Cdc73/Paf1 complex"/>
    <property type="evidence" value="ECO:0007669"/>
    <property type="project" value="TreeGrafter"/>
</dbReference>
<dbReference type="EMBL" id="JABXXO010000012">
    <property type="protein sequence ID" value="KAF7762252.1"/>
    <property type="molecule type" value="Genomic_DNA"/>
</dbReference>
<evidence type="ECO:0000256" key="1">
    <source>
        <dbReference type="ARBA" id="ARBA00004123"/>
    </source>
</evidence>
<dbReference type="OMA" id="ISGCYAR"/>
<organism evidence="7 8">
    <name type="scientific">Agaricus bisporus var. burnettii</name>
    <dbReference type="NCBI Taxonomy" id="192524"/>
    <lineage>
        <taxon>Eukaryota</taxon>
        <taxon>Fungi</taxon>
        <taxon>Dikarya</taxon>
        <taxon>Basidiomycota</taxon>
        <taxon>Agaricomycotina</taxon>
        <taxon>Agaricomycetes</taxon>
        <taxon>Agaricomycetidae</taxon>
        <taxon>Agaricales</taxon>
        <taxon>Agaricineae</taxon>
        <taxon>Agaricaceae</taxon>
        <taxon>Agaricus</taxon>
    </lineage>
</organism>
<dbReference type="AlphaFoldDB" id="A0A8H7EXU0"/>
<reference evidence="7 8" key="1">
    <citation type="journal article" name="Sci. Rep.">
        <title>Telomere-to-telomere assembled and centromere annotated genomes of the two main subspecies of the button mushroom Agaricus bisporus reveal especially polymorphic chromosome ends.</title>
        <authorList>
            <person name="Sonnenberg A.S.M."/>
            <person name="Sedaghat-Telgerd N."/>
            <person name="Lavrijssen B."/>
            <person name="Ohm R.A."/>
            <person name="Hendrickx P.M."/>
            <person name="Scholtmeijer K."/>
            <person name="Baars J.J.P."/>
            <person name="van Peer A."/>
        </authorList>
    </citation>
    <scope>NUCLEOTIDE SEQUENCE [LARGE SCALE GENOMIC DNA]</scope>
    <source>
        <strain evidence="7 8">H119_p4</strain>
    </source>
</reference>
<evidence type="ECO:0000313" key="8">
    <source>
        <dbReference type="Proteomes" id="UP000629468"/>
    </source>
</evidence>
<evidence type="ECO:0000259" key="6">
    <source>
        <dbReference type="PROSITE" id="PS51360"/>
    </source>
</evidence>
<dbReference type="Gene3D" id="3.90.70.200">
    <property type="entry name" value="Plus-3 domain"/>
    <property type="match status" value="1"/>
</dbReference>
<dbReference type="PANTHER" id="PTHR13115">
    <property type="entry name" value="RNA POLYMERASE-ASSOCIATED PROTEIN RTF1 HOMOLOG"/>
    <property type="match status" value="1"/>
</dbReference>
<proteinExistence type="predicted"/>
<evidence type="ECO:0000256" key="3">
    <source>
        <dbReference type="ARBA" id="ARBA00023163"/>
    </source>
</evidence>
<feature type="domain" description="Plus3" evidence="6">
    <location>
        <begin position="200"/>
        <end position="332"/>
    </location>
</feature>
<dbReference type="PROSITE" id="PS51360">
    <property type="entry name" value="PLUS3"/>
    <property type="match status" value="1"/>
</dbReference>
<feature type="compositionally biased region" description="Low complexity" evidence="5">
    <location>
        <begin position="466"/>
        <end position="479"/>
    </location>
</feature>
<evidence type="ECO:0000256" key="4">
    <source>
        <dbReference type="ARBA" id="ARBA00023242"/>
    </source>
</evidence>
<accession>A0A8H7EXU0</accession>
<comment type="subcellular location">
    <subcellularLocation>
        <location evidence="1">Nucleus</location>
    </subcellularLocation>
</comment>
<dbReference type="Pfam" id="PF03126">
    <property type="entry name" value="Plus-3"/>
    <property type="match status" value="1"/>
</dbReference>
<feature type="compositionally biased region" description="Basic and acidic residues" evidence="5">
    <location>
        <begin position="31"/>
        <end position="46"/>
    </location>
</feature>
<dbReference type="InterPro" id="IPR004343">
    <property type="entry name" value="Plus-3_dom"/>
</dbReference>
<evidence type="ECO:0000256" key="5">
    <source>
        <dbReference type="SAM" id="MobiDB-lite"/>
    </source>
</evidence>
<dbReference type="SMART" id="SM00719">
    <property type="entry name" value="Plus3"/>
    <property type="match status" value="1"/>
</dbReference>
<protein>
    <recommendedName>
        <fullName evidence="6">Plus3 domain-containing protein</fullName>
    </recommendedName>
</protein>
<keyword evidence="2" id="KW-0805">Transcription regulation</keyword>
<keyword evidence="4" id="KW-0539">Nucleus</keyword>
<dbReference type="Proteomes" id="UP000629468">
    <property type="component" value="Unassembled WGS sequence"/>
</dbReference>
<keyword evidence="3" id="KW-0804">Transcription</keyword>
<feature type="region of interest" description="Disordered" evidence="5">
    <location>
        <begin position="13"/>
        <end position="60"/>
    </location>
</feature>
<feature type="region of interest" description="Disordered" evidence="5">
    <location>
        <begin position="436"/>
        <end position="502"/>
    </location>
</feature>
<feature type="compositionally biased region" description="Basic residues" evidence="5">
    <location>
        <begin position="17"/>
        <end position="30"/>
    </location>
</feature>